<protein>
    <submittedName>
        <fullName evidence="1">Uncharacterized protein</fullName>
    </submittedName>
</protein>
<sequence length="261" mass="29861">MKLVKIFSMFLVVAQLSSCKGQNEDGIQPKNKAMTTERFDLEKYNECIGKKKKEGEIDLSQCEYKLADGTTIISVKDSEESFSRVIPAAPALFETVKVYHGEGLLKEEYSRYLGVFLTSSEVRNGVTKFYDKQGNLTKTVDETTTYKEAKLKIEDLLKELANEPLLNELTNEEKATFKTIFGFKEDVSKVTKEQVYEAFGKRKFLNPSDEKDRKSLGIIFVEKEKKWSVVKDLYPFGTLEIDVNSDDGSIIRKKYNEETRS</sequence>
<dbReference type="RefSeq" id="WP_125011118.1">
    <property type="nucleotide sequence ID" value="NZ_RQVR01000001.1"/>
</dbReference>
<evidence type="ECO:0000313" key="2">
    <source>
        <dbReference type="Proteomes" id="UP000271937"/>
    </source>
</evidence>
<organism evidence="1 2">
    <name type="scientific">Flavobacterium macacae</name>
    <dbReference type="NCBI Taxonomy" id="2488993"/>
    <lineage>
        <taxon>Bacteria</taxon>
        <taxon>Pseudomonadati</taxon>
        <taxon>Bacteroidota</taxon>
        <taxon>Flavobacteriia</taxon>
        <taxon>Flavobacteriales</taxon>
        <taxon>Flavobacteriaceae</taxon>
        <taxon>Flavobacterium</taxon>
    </lineage>
</organism>
<name>A0A3P3WHY2_9FLAO</name>
<dbReference type="AlphaFoldDB" id="A0A3P3WHY2"/>
<keyword evidence="2" id="KW-1185">Reference proteome</keyword>
<dbReference type="Proteomes" id="UP000271937">
    <property type="component" value="Unassembled WGS sequence"/>
</dbReference>
<evidence type="ECO:0000313" key="1">
    <source>
        <dbReference type="EMBL" id="RRJ93976.1"/>
    </source>
</evidence>
<gene>
    <name evidence="1" type="ORF">EG849_00460</name>
</gene>
<reference evidence="1 2" key="1">
    <citation type="submission" date="2018-11" db="EMBL/GenBank/DDBJ databases">
        <title>Flavobacterium sp. nov., YIM 102600 draft genome.</title>
        <authorList>
            <person name="Li G."/>
            <person name="Jiang Y."/>
        </authorList>
    </citation>
    <scope>NUCLEOTIDE SEQUENCE [LARGE SCALE GENOMIC DNA]</scope>
    <source>
        <strain evidence="1 2">YIM 102600</strain>
    </source>
</reference>
<dbReference type="OrthoDB" id="1274744at2"/>
<dbReference type="EMBL" id="RQVR01000001">
    <property type="protein sequence ID" value="RRJ93976.1"/>
    <property type="molecule type" value="Genomic_DNA"/>
</dbReference>
<proteinExistence type="predicted"/>
<comment type="caution">
    <text evidence="1">The sequence shown here is derived from an EMBL/GenBank/DDBJ whole genome shotgun (WGS) entry which is preliminary data.</text>
</comment>
<accession>A0A3P3WHY2</accession>